<dbReference type="Gene3D" id="3.40.30.10">
    <property type="entry name" value="Glutaredoxin"/>
    <property type="match status" value="1"/>
</dbReference>
<dbReference type="Proteomes" id="UP000257143">
    <property type="component" value="Unassembled WGS sequence"/>
</dbReference>
<reference evidence="4" key="1">
    <citation type="submission" date="2017-11" db="EMBL/GenBank/DDBJ databases">
        <authorList>
            <person name="Zhu W."/>
        </authorList>
    </citation>
    <scope>NUCLEOTIDE SEQUENCE [LARGE SCALE GENOMIC DNA]</scope>
    <source>
        <strain evidence="4">CAU 1183</strain>
    </source>
</reference>
<dbReference type="InterPro" id="IPR000866">
    <property type="entry name" value="AhpC/TSA"/>
</dbReference>
<name>A0A3D8PTX5_9BACI</name>
<organism evidence="3 4">
    <name type="scientific">Oceanobacillus arenosus</name>
    <dbReference type="NCBI Taxonomy" id="1229153"/>
    <lineage>
        <taxon>Bacteria</taxon>
        <taxon>Bacillati</taxon>
        <taxon>Bacillota</taxon>
        <taxon>Bacilli</taxon>
        <taxon>Bacillales</taxon>
        <taxon>Bacillaceae</taxon>
        <taxon>Oceanobacillus</taxon>
    </lineage>
</organism>
<dbReference type="InterPro" id="IPR050553">
    <property type="entry name" value="Thioredoxin_ResA/DsbE_sf"/>
</dbReference>
<dbReference type="OrthoDB" id="9811352at2"/>
<dbReference type="GO" id="GO:0016209">
    <property type="term" value="F:antioxidant activity"/>
    <property type="evidence" value="ECO:0007669"/>
    <property type="project" value="InterPro"/>
</dbReference>
<dbReference type="InterPro" id="IPR013766">
    <property type="entry name" value="Thioredoxin_domain"/>
</dbReference>
<proteinExistence type="predicted"/>
<evidence type="ECO:0000313" key="3">
    <source>
        <dbReference type="EMBL" id="RDW18415.1"/>
    </source>
</evidence>
<dbReference type="InterPro" id="IPR036249">
    <property type="entry name" value="Thioredoxin-like_sf"/>
</dbReference>
<dbReference type="PANTHER" id="PTHR42852">
    <property type="entry name" value="THIOL:DISULFIDE INTERCHANGE PROTEIN DSBE"/>
    <property type="match status" value="1"/>
</dbReference>
<evidence type="ECO:0000313" key="4">
    <source>
        <dbReference type="Proteomes" id="UP000257143"/>
    </source>
</evidence>
<feature type="domain" description="Thioredoxin" evidence="2">
    <location>
        <begin position="1"/>
        <end position="146"/>
    </location>
</feature>
<dbReference type="PANTHER" id="PTHR42852:SF12">
    <property type="entry name" value="THIOL-DISULFIDE OXIDOREDUCTASE YKUV"/>
    <property type="match status" value="1"/>
</dbReference>
<dbReference type="SUPFAM" id="SSF52833">
    <property type="entry name" value="Thioredoxin-like"/>
    <property type="match status" value="1"/>
</dbReference>
<protein>
    <submittedName>
        <fullName evidence="3">Thiol-disulfide oxidoreductase</fullName>
    </submittedName>
</protein>
<sequence>MKLREPLPELTGATTWLNSYALNRQELIGEKPLLVHFWSISCHLCKKAMPHVNELKDAYQDHLNVIAVHMPLSKQDMNIEEITRIAHAHHMTQPIFIDNDSYLSTQFRTRFVPTYYVFDRNGELRHYQTDGKMSTIINRINRILDK</sequence>
<comment type="caution">
    <text evidence="3">The sequence shown here is derived from an EMBL/GenBank/DDBJ whole genome shotgun (WGS) entry which is preliminary data.</text>
</comment>
<keyword evidence="4" id="KW-1185">Reference proteome</keyword>
<dbReference type="AlphaFoldDB" id="A0A3D8PTX5"/>
<dbReference type="RefSeq" id="WP_115773594.1">
    <property type="nucleotide sequence ID" value="NZ_PIOC01000017.1"/>
</dbReference>
<dbReference type="CDD" id="cd02966">
    <property type="entry name" value="TlpA_like_family"/>
    <property type="match status" value="1"/>
</dbReference>
<evidence type="ECO:0000256" key="1">
    <source>
        <dbReference type="ARBA" id="ARBA00023157"/>
    </source>
</evidence>
<dbReference type="EMBL" id="PIOC01000017">
    <property type="protein sequence ID" value="RDW18415.1"/>
    <property type="molecule type" value="Genomic_DNA"/>
</dbReference>
<gene>
    <name evidence="3" type="ORF">CWR48_12640</name>
</gene>
<accession>A0A3D8PTX5</accession>
<dbReference type="Pfam" id="PF00578">
    <property type="entry name" value="AhpC-TSA"/>
    <property type="match status" value="1"/>
</dbReference>
<dbReference type="PROSITE" id="PS51352">
    <property type="entry name" value="THIOREDOXIN_2"/>
    <property type="match status" value="1"/>
</dbReference>
<keyword evidence="1" id="KW-1015">Disulfide bond</keyword>
<evidence type="ECO:0000259" key="2">
    <source>
        <dbReference type="PROSITE" id="PS51352"/>
    </source>
</evidence>
<dbReference type="GO" id="GO:0016491">
    <property type="term" value="F:oxidoreductase activity"/>
    <property type="evidence" value="ECO:0007669"/>
    <property type="project" value="InterPro"/>
</dbReference>